<dbReference type="EMBL" id="GL378323">
    <property type="protein sequence ID" value="EFJ53004.1"/>
    <property type="molecule type" value="Genomic_DNA"/>
</dbReference>
<dbReference type="OrthoDB" id="545032at2759"/>
<gene>
    <name evidence="3" type="ORF">VOLCADRAFT_115599</name>
</gene>
<feature type="compositionally biased region" description="Low complexity" evidence="1">
    <location>
        <begin position="334"/>
        <end position="350"/>
    </location>
</feature>
<feature type="region of interest" description="Disordered" evidence="1">
    <location>
        <begin position="333"/>
        <end position="377"/>
    </location>
</feature>
<accession>D8TH43</accession>
<protein>
    <submittedName>
        <fullName evidence="3">Uncharacterized protein</fullName>
    </submittedName>
</protein>
<proteinExistence type="predicted"/>
<evidence type="ECO:0000313" key="4">
    <source>
        <dbReference type="Proteomes" id="UP000001058"/>
    </source>
</evidence>
<feature type="region of interest" description="Disordered" evidence="1">
    <location>
        <begin position="229"/>
        <end position="258"/>
    </location>
</feature>
<feature type="compositionally biased region" description="Low complexity" evidence="1">
    <location>
        <begin position="366"/>
        <end position="377"/>
    </location>
</feature>
<dbReference type="RefSeq" id="XP_002946009.1">
    <property type="nucleotide sequence ID" value="XM_002945963.1"/>
</dbReference>
<feature type="compositionally biased region" description="Low complexity" evidence="1">
    <location>
        <begin position="230"/>
        <end position="241"/>
    </location>
</feature>
<evidence type="ECO:0000256" key="2">
    <source>
        <dbReference type="SAM" id="Phobius"/>
    </source>
</evidence>
<dbReference type="KEGG" id="vcn:VOLCADRAFT_115599"/>
<keyword evidence="4" id="KW-1185">Reference proteome</keyword>
<organism evidence="4">
    <name type="scientific">Volvox carteri f. nagariensis</name>
    <dbReference type="NCBI Taxonomy" id="3068"/>
    <lineage>
        <taxon>Eukaryota</taxon>
        <taxon>Viridiplantae</taxon>
        <taxon>Chlorophyta</taxon>
        <taxon>core chlorophytes</taxon>
        <taxon>Chlorophyceae</taxon>
        <taxon>CS clade</taxon>
        <taxon>Chlamydomonadales</taxon>
        <taxon>Volvocaceae</taxon>
        <taxon>Volvox</taxon>
    </lineage>
</organism>
<evidence type="ECO:0000313" key="3">
    <source>
        <dbReference type="EMBL" id="EFJ53004.1"/>
    </source>
</evidence>
<evidence type="ECO:0000256" key="1">
    <source>
        <dbReference type="SAM" id="MobiDB-lite"/>
    </source>
</evidence>
<name>D8TH43_VOLCA</name>
<dbReference type="InParanoid" id="D8TH43"/>
<dbReference type="Proteomes" id="UP000001058">
    <property type="component" value="Unassembled WGS sequence"/>
</dbReference>
<feature type="compositionally biased region" description="Acidic residues" evidence="1">
    <location>
        <begin position="461"/>
        <end position="476"/>
    </location>
</feature>
<sequence length="490" mass="51012">MGYDVVWFYRDMLGNATQAVDSSGTCPWTNCSVGGCEAGYEAINSEICLDLQHCPEHLGFCRKEQCCPLRTSVMCCPLLPCNVTYDEGDDPRQFAAQGAGEGGGKQSHGPLVALIVIGCLLLAGCTTGIVLWCCGLLPDLHNLRIRNLTSYEPIFTGQPYTPNMGSHRRSHAMPPASTDDIPWNRFCAAVMEASRRLLYGRRYIEESASAAAAAERYRTLNSLGRFRGPSTAASGGAAAGDTDNEVERGWPPGKGPATPGSLALSPYLTSRHKAQQQDDDLGVDEVFTLEDLGADNAGMTPVAVAAAWRPSAAVQLPVSRSAVVAATVGSAMKPSQPLRASSLAPAASTTAPPPAGPWMLRSRHMSTTSATGGLSSGAIPAPMAVELSGEPISRTSAAATAAGTGIVNDGTMTTPPGQALLLRLNQFQHGNNDGYGGGNLYGGGGGHDVIHTRPLALGDGGGDDDDAAEVPPEDVDAPLRWLPSPQITGS</sequence>
<feature type="transmembrane region" description="Helical" evidence="2">
    <location>
        <begin position="111"/>
        <end position="132"/>
    </location>
</feature>
<reference evidence="3 4" key="1">
    <citation type="journal article" date="2010" name="Science">
        <title>Genomic analysis of organismal complexity in the multicellular green alga Volvox carteri.</title>
        <authorList>
            <person name="Prochnik S.E."/>
            <person name="Umen J."/>
            <person name="Nedelcu A.M."/>
            <person name="Hallmann A."/>
            <person name="Miller S.M."/>
            <person name="Nishii I."/>
            <person name="Ferris P."/>
            <person name="Kuo A."/>
            <person name="Mitros T."/>
            <person name="Fritz-Laylin L.K."/>
            <person name="Hellsten U."/>
            <person name="Chapman J."/>
            <person name="Simakov O."/>
            <person name="Rensing S.A."/>
            <person name="Terry A."/>
            <person name="Pangilinan J."/>
            <person name="Kapitonov V."/>
            <person name="Jurka J."/>
            <person name="Salamov A."/>
            <person name="Shapiro H."/>
            <person name="Schmutz J."/>
            <person name="Grimwood J."/>
            <person name="Lindquist E."/>
            <person name="Lucas S."/>
            <person name="Grigoriev I.V."/>
            <person name="Schmitt R."/>
            <person name="Kirk D."/>
            <person name="Rokhsar D.S."/>
        </authorList>
    </citation>
    <scope>NUCLEOTIDE SEQUENCE [LARGE SCALE GENOMIC DNA]</scope>
    <source>
        <strain evidence="4">f. Nagariensis / Eve</strain>
    </source>
</reference>
<feature type="region of interest" description="Disordered" evidence="1">
    <location>
        <begin position="454"/>
        <end position="490"/>
    </location>
</feature>
<keyword evidence="2" id="KW-1133">Transmembrane helix</keyword>
<keyword evidence="2" id="KW-0472">Membrane</keyword>
<keyword evidence="2" id="KW-0812">Transmembrane</keyword>
<dbReference type="GeneID" id="9625386"/>
<dbReference type="AlphaFoldDB" id="D8TH43"/>